<dbReference type="AlphaFoldDB" id="A0A6M4JAV3"/>
<sequence length="158" mass="18549">MKLDSDFTNVNNLEETINLILENIKENNNKMLDDLQFTSQDWHFIMFGTTKQGFESSHIAKVFSSPEYRSKIKTLGRRWLLFGGWEILFATDRYKNKLSHDMDQTLANTTLNDQQKTKIKNYAQDIFSLYSQMVDTSQKNIKNLSQTKLLSYMDEAKK</sequence>
<feature type="coiled-coil region" evidence="1">
    <location>
        <begin position="10"/>
        <end position="41"/>
    </location>
</feature>
<keyword evidence="1" id="KW-0175">Coiled coil</keyword>
<dbReference type="RefSeq" id="WP_171112834.1">
    <property type="nucleotide sequence ID" value="NZ_CP053097.1"/>
</dbReference>
<evidence type="ECO:0000313" key="3">
    <source>
        <dbReference type="Proteomes" id="UP000502118"/>
    </source>
</evidence>
<gene>
    <name evidence="2" type="ORF">HLA92_01475</name>
</gene>
<accession>A0A6M4JAV3</accession>
<keyword evidence="3" id="KW-1185">Reference proteome</keyword>
<dbReference type="EMBL" id="CP053097">
    <property type="protein sequence ID" value="QJR44103.1"/>
    <property type="molecule type" value="Genomic_DNA"/>
</dbReference>
<proteinExistence type="predicted"/>
<evidence type="ECO:0000313" key="2">
    <source>
        <dbReference type="EMBL" id="QJR44103.1"/>
    </source>
</evidence>
<organism evidence="2 3">
    <name type="scientific">Mycoplasma miroungirhinis</name>
    <dbReference type="NCBI Taxonomy" id="754516"/>
    <lineage>
        <taxon>Bacteria</taxon>
        <taxon>Bacillati</taxon>
        <taxon>Mycoplasmatota</taxon>
        <taxon>Mollicutes</taxon>
        <taxon>Mycoplasmataceae</taxon>
        <taxon>Mycoplasma</taxon>
    </lineage>
</organism>
<reference evidence="2 3" key="1">
    <citation type="submission" date="2020-05" db="EMBL/GenBank/DDBJ databases">
        <title>Novel Mycoplasma species detected in Mirounga angustirostris (northern elephant seal) from the USA.</title>
        <authorList>
            <person name="Volokhov D.V."/>
        </authorList>
    </citation>
    <scope>NUCLEOTIDE SEQUENCE [LARGE SCALE GENOMIC DNA]</scope>
    <source>
        <strain evidence="2 3">Mirounga ES2806-NAS</strain>
    </source>
</reference>
<name>A0A6M4JAV3_9MOLU</name>
<dbReference type="KEGG" id="mmio:HLA92_01475"/>
<evidence type="ECO:0000256" key="1">
    <source>
        <dbReference type="SAM" id="Coils"/>
    </source>
</evidence>
<dbReference type="Proteomes" id="UP000502118">
    <property type="component" value="Chromosome"/>
</dbReference>
<protein>
    <submittedName>
        <fullName evidence="2">Uncharacterized protein</fullName>
    </submittedName>
</protein>